<keyword evidence="2" id="KW-1185">Reference proteome</keyword>
<accession>A0AA85KA56</accession>
<dbReference type="Proteomes" id="UP000050795">
    <property type="component" value="Unassembled WGS sequence"/>
</dbReference>
<name>A0AA85KA56_TRIRE</name>
<sequence length="102" mass="12215">MHTTLLKLLICAVLSTFLHSIYGYVEMHYPDECFFDLVRYNETTGFFFYLNPFRRSVYSLPEWVLTSTKVIRVNFNFVCSIILHGMRDPMRPWVLCCKLKLY</sequence>
<proteinExistence type="predicted"/>
<dbReference type="WBParaSite" id="TREG1_71820.2">
    <property type="protein sequence ID" value="TREG1_71820.2"/>
    <property type="gene ID" value="TREG1_71820"/>
</dbReference>
<feature type="signal peptide" evidence="1">
    <location>
        <begin position="1"/>
        <end position="23"/>
    </location>
</feature>
<keyword evidence="1" id="KW-0732">Signal</keyword>
<protein>
    <recommendedName>
        <fullName evidence="5">Secreted protein</fullName>
    </recommendedName>
</protein>
<dbReference type="AlphaFoldDB" id="A0AA85KA56"/>
<organism evidence="2 4">
    <name type="scientific">Trichobilharzia regenti</name>
    <name type="common">Nasal bird schistosome</name>
    <dbReference type="NCBI Taxonomy" id="157069"/>
    <lineage>
        <taxon>Eukaryota</taxon>
        <taxon>Metazoa</taxon>
        <taxon>Spiralia</taxon>
        <taxon>Lophotrochozoa</taxon>
        <taxon>Platyhelminthes</taxon>
        <taxon>Trematoda</taxon>
        <taxon>Digenea</taxon>
        <taxon>Strigeidida</taxon>
        <taxon>Schistosomatoidea</taxon>
        <taxon>Schistosomatidae</taxon>
        <taxon>Trichobilharzia</taxon>
    </lineage>
</organism>
<evidence type="ECO:0000313" key="3">
    <source>
        <dbReference type="WBParaSite" id="TREG1_71820.1"/>
    </source>
</evidence>
<evidence type="ECO:0000256" key="1">
    <source>
        <dbReference type="SAM" id="SignalP"/>
    </source>
</evidence>
<feature type="chain" id="PRO_5044704937" description="Secreted protein" evidence="1">
    <location>
        <begin position="24"/>
        <end position="102"/>
    </location>
</feature>
<dbReference type="WBParaSite" id="TREG1_71820.1">
    <property type="protein sequence ID" value="TREG1_71820.1"/>
    <property type="gene ID" value="TREG1_71820"/>
</dbReference>
<evidence type="ECO:0000313" key="2">
    <source>
        <dbReference type="Proteomes" id="UP000050795"/>
    </source>
</evidence>
<reference evidence="3 4" key="2">
    <citation type="submission" date="2023-11" db="UniProtKB">
        <authorList>
            <consortium name="WormBaseParasite"/>
        </authorList>
    </citation>
    <scope>IDENTIFICATION</scope>
</reference>
<evidence type="ECO:0008006" key="5">
    <source>
        <dbReference type="Google" id="ProtNLM"/>
    </source>
</evidence>
<reference evidence="2" key="1">
    <citation type="submission" date="2022-06" db="EMBL/GenBank/DDBJ databases">
        <authorList>
            <person name="Berger JAMES D."/>
            <person name="Berger JAMES D."/>
        </authorList>
    </citation>
    <scope>NUCLEOTIDE SEQUENCE [LARGE SCALE GENOMIC DNA]</scope>
</reference>
<evidence type="ECO:0000313" key="4">
    <source>
        <dbReference type="WBParaSite" id="TREG1_71820.2"/>
    </source>
</evidence>